<evidence type="ECO:0000256" key="1">
    <source>
        <dbReference type="SAM" id="MobiDB-lite"/>
    </source>
</evidence>
<dbReference type="EMBL" id="ML995494">
    <property type="protein sequence ID" value="KAF2139133.1"/>
    <property type="molecule type" value="Genomic_DNA"/>
</dbReference>
<keyword evidence="3" id="KW-1185">Reference proteome</keyword>
<dbReference type="RefSeq" id="XP_033394846.1">
    <property type="nucleotide sequence ID" value="XM_033540965.1"/>
</dbReference>
<reference evidence="2" key="1">
    <citation type="journal article" date="2020" name="Stud. Mycol.">
        <title>101 Dothideomycetes genomes: a test case for predicting lifestyles and emergence of pathogens.</title>
        <authorList>
            <person name="Haridas S."/>
            <person name="Albert R."/>
            <person name="Binder M."/>
            <person name="Bloem J."/>
            <person name="Labutti K."/>
            <person name="Salamov A."/>
            <person name="Andreopoulos B."/>
            <person name="Baker S."/>
            <person name="Barry K."/>
            <person name="Bills G."/>
            <person name="Bluhm B."/>
            <person name="Cannon C."/>
            <person name="Castanera R."/>
            <person name="Culley D."/>
            <person name="Daum C."/>
            <person name="Ezra D."/>
            <person name="Gonzalez J."/>
            <person name="Henrissat B."/>
            <person name="Kuo A."/>
            <person name="Liang C."/>
            <person name="Lipzen A."/>
            <person name="Lutzoni F."/>
            <person name="Magnuson J."/>
            <person name="Mondo S."/>
            <person name="Nolan M."/>
            <person name="Ohm R."/>
            <person name="Pangilinan J."/>
            <person name="Park H.-J."/>
            <person name="Ramirez L."/>
            <person name="Alfaro M."/>
            <person name="Sun H."/>
            <person name="Tritt A."/>
            <person name="Yoshinaga Y."/>
            <person name="Zwiers L.-H."/>
            <person name="Turgeon B."/>
            <person name="Goodwin S."/>
            <person name="Spatafora J."/>
            <person name="Crous P."/>
            <person name="Grigoriev I."/>
        </authorList>
    </citation>
    <scope>NUCLEOTIDE SEQUENCE</scope>
    <source>
        <strain evidence="2">CBS 121167</strain>
    </source>
</reference>
<sequence length="94" mass="10219">MLGVLAWHVRTSAPQPQELIRIYPSITASAPVNHALPTQALSILGISFPALTSHFSHSLPPLQTTKTRRISKQPTNQPNRHSSAAAHKNGTRPN</sequence>
<name>A0A6A6B6V8_9PEZI</name>
<feature type="compositionally biased region" description="Polar residues" evidence="1">
    <location>
        <begin position="72"/>
        <end position="82"/>
    </location>
</feature>
<proteinExistence type="predicted"/>
<feature type="region of interest" description="Disordered" evidence="1">
    <location>
        <begin position="57"/>
        <end position="94"/>
    </location>
</feature>
<accession>A0A6A6B6V8</accession>
<dbReference type="GeneID" id="54298461"/>
<evidence type="ECO:0000313" key="2">
    <source>
        <dbReference type="EMBL" id="KAF2139133.1"/>
    </source>
</evidence>
<gene>
    <name evidence="2" type="ORF">K452DRAFT_290231</name>
</gene>
<protein>
    <submittedName>
        <fullName evidence="2">Uncharacterized protein</fullName>
    </submittedName>
</protein>
<evidence type="ECO:0000313" key="3">
    <source>
        <dbReference type="Proteomes" id="UP000799438"/>
    </source>
</evidence>
<organism evidence="2 3">
    <name type="scientific">Aplosporella prunicola CBS 121167</name>
    <dbReference type="NCBI Taxonomy" id="1176127"/>
    <lineage>
        <taxon>Eukaryota</taxon>
        <taxon>Fungi</taxon>
        <taxon>Dikarya</taxon>
        <taxon>Ascomycota</taxon>
        <taxon>Pezizomycotina</taxon>
        <taxon>Dothideomycetes</taxon>
        <taxon>Dothideomycetes incertae sedis</taxon>
        <taxon>Botryosphaeriales</taxon>
        <taxon>Aplosporellaceae</taxon>
        <taxon>Aplosporella</taxon>
    </lineage>
</organism>
<dbReference type="AlphaFoldDB" id="A0A6A6B6V8"/>
<dbReference type="Proteomes" id="UP000799438">
    <property type="component" value="Unassembled WGS sequence"/>
</dbReference>